<feature type="compositionally biased region" description="Basic residues" evidence="1">
    <location>
        <begin position="1"/>
        <end position="12"/>
    </location>
</feature>
<gene>
    <name evidence="2" type="ORF">METZ01_LOCUS328732</name>
</gene>
<evidence type="ECO:0000256" key="1">
    <source>
        <dbReference type="SAM" id="MobiDB-lite"/>
    </source>
</evidence>
<organism evidence="2">
    <name type="scientific">marine metagenome</name>
    <dbReference type="NCBI Taxonomy" id="408172"/>
    <lineage>
        <taxon>unclassified sequences</taxon>
        <taxon>metagenomes</taxon>
        <taxon>ecological metagenomes</taxon>
    </lineage>
</organism>
<feature type="non-terminal residue" evidence="2">
    <location>
        <position position="1"/>
    </location>
</feature>
<proteinExistence type="predicted"/>
<feature type="compositionally biased region" description="Basic and acidic residues" evidence="1">
    <location>
        <begin position="130"/>
        <end position="146"/>
    </location>
</feature>
<feature type="region of interest" description="Disordered" evidence="1">
    <location>
        <begin position="130"/>
        <end position="150"/>
    </location>
</feature>
<feature type="region of interest" description="Disordered" evidence="1">
    <location>
        <begin position="1"/>
        <end position="30"/>
    </location>
</feature>
<reference evidence="2" key="1">
    <citation type="submission" date="2018-05" db="EMBL/GenBank/DDBJ databases">
        <authorList>
            <person name="Lanie J.A."/>
            <person name="Ng W.-L."/>
            <person name="Kazmierczak K.M."/>
            <person name="Andrzejewski T.M."/>
            <person name="Davidsen T.M."/>
            <person name="Wayne K.J."/>
            <person name="Tettelin H."/>
            <person name="Glass J.I."/>
            <person name="Rusch D."/>
            <person name="Podicherti R."/>
            <person name="Tsui H.-C.T."/>
            <person name="Winkler M.E."/>
        </authorList>
    </citation>
    <scope>NUCLEOTIDE SEQUENCE</scope>
</reference>
<name>A0A382PTB3_9ZZZZ</name>
<dbReference type="EMBL" id="UINC01109211">
    <property type="protein sequence ID" value="SVC75878.1"/>
    <property type="molecule type" value="Genomic_DNA"/>
</dbReference>
<feature type="non-terminal residue" evidence="2">
    <location>
        <position position="183"/>
    </location>
</feature>
<accession>A0A382PTB3</accession>
<sequence>AQNNRLPHRITHRTATGCGRGGDADGLRPPGRAWTFSRGVGNRSAIYDRGGGLRPDIRCRPLLHPVCQTGVSIRRPGLRRHLPNPGNLALEDFLAADYSPCRPVRSNRFRPGLGPCPLRVWRHHHVCRESNGHNSDHAPSDNDRHGVKPRYCPSSVDASAGWIGDDISLPGNGLSAEMAEPLM</sequence>
<protein>
    <submittedName>
        <fullName evidence="2">Uncharacterized protein</fullName>
    </submittedName>
</protein>
<evidence type="ECO:0000313" key="2">
    <source>
        <dbReference type="EMBL" id="SVC75878.1"/>
    </source>
</evidence>
<dbReference type="AlphaFoldDB" id="A0A382PTB3"/>